<proteinExistence type="predicted"/>
<dbReference type="Proteomes" id="UP000239800">
    <property type="component" value="Unassembled WGS sequence"/>
</dbReference>
<reference evidence="1 2" key="1">
    <citation type="submission" date="2016-11" db="EMBL/GenBank/DDBJ databases">
        <title>Trade-off between light-utilization and light-protection in marine flavobacteria.</title>
        <authorList>
            <person name="Kumagai Y."/>
        </authorList>
    </citation>
    <scope>NUCLEOTIDE SEQUENCE [LARGE SCALE GENOMIC DNA]</scope>
    <source>
        <strain evidence="1 2">NBRC 107741</strain>
    </source>
</reference>
<dbReference type="EMBL" id="MQUB01000001">
    <property type="protein sequence ID" value="PQB03890.1"/>
    <property type="molecule type" value="Genomic_DNA"/>
</dbReference>
<comment type="caution">
    <text evidence="1">The sequence shown here is derived from an EMBL/GenBank/DDBJ whole genome shotgun (WGS) entry which is preliminary data.</text>
</comment>
<evidence type="ECO:0000313" key="1">
    <source>
        <dbReference type="EMBL" id="PQB03890.1"/>
    </source>
</evidence>
<keyword evidence="2" id="KW-1185">Reference proteome</keyword>
<organism evidence="1 2">
    <name type="scientific">Aureitalea marina</name>
    <dbReference type="NCBI Taxonomy" id="930804"/>
    <lineage>
        <taxon>Bacteria</taxon>
        <taxon>Pseudomonadati</taxon>
        <taxon>Bacteroidota</taxon>
        <taxon>Flavobacteriia</taxon>
        <taxon>Flavobacteriales</taxon>
        <taxon>Flavobacteriaceae</taxon>
        <taxon>Aureitalea</taxon>
    </lineage>
</organism>
<protein>
    <recommendedName>
        <fullName evidence="3">Diacylglycerol glucosyltransferase N-terminal domain-containing protein</fullName>
    </recommendedName>
</protein>
<dbReference type="RefSeq" id="WP_104811811.1">
    <property type="nucleotide sequence ID" value="NZ_MQUB01000001.1"/>
</dbReference>
<sequence length="345" mass="40385">MKKRILLFVPDGVGIRNYLYSNVFKHPDFEVVMLHDFPQQVIEDLSLDLPIYSEHRISTYREGIVEKFLRELIHRVRIIRNVRTQDNPSIYRFWKRPGSGLTHRIFYGLIKGIAPLIRSYNAVLGLERRYTKSVKTNSGYQAIKRQIEELSVDQVFCTHQRAIKATPVMLAARELGLKTSTVIYSWDNLPKARLPFRADTYFLWSEVMLQHMQVFYPEIPRENLIVSGSPQFEFYTNQDILMSRDGFFTNYGLDPGRRIICFSGDDVRTSPYDPDYLRDLAQQVTHSGLDSEFQILLRRCPVDLSGRYQEVVNEFPDLIVEVPPNGGRMSWNGLLFTRKRKMLNY</sequence>
<evidence type="ECO:0000313" key="2">
    <source>
        <dbReference type="Proteomes" id="UP000239800"/>
    </source>
</evidence>
<dbReference type="SUPFAM" id="SSF53756">
    <property type="entry name" value="UDP-Glycosyltransferase/glycogen phosphorylase"/>
    <property type="match status" value="1"/>
</dbReference>
<gene>
    <name evidence="1" type="ORF">BST85_02440</name>
</gene>
<dbReference type="AlphaFoldDB" id="A0A2S7KMS4"/>
<accession>A0A2S7KMS4</accession>
<name>A0A2S7KMS4_9FLAO</name>
<evidence type="ECO:0008006" key="3">
    <source>
        <dbReference type="Google" id="ProtNLM"/>
    </source>
</evidence>
<dbReference type="OrthoDB" id="913551at2"/>